<comment type="caution">
    <text evidence="2">The sequence shown here is derived from an EMBL/GenBank/DDBJ whole genome shotgun (WGS) entry which is preliminary data.</text>
</comment>
<reference evidence="2" key="1">
    <citation type="journal article" date="2014" name="Int. J. Syst. Evol. Microbiol.">
        <title>Complete genome sequence of Corynebacterium casei LMG S-19264T (=DSM 44701T), isolated from a smear-ripened cheese.</title>
        <authorList>
            <consortium name="US DOE Joint Genome Institute (JGI-PGF)"/>
            <person name="Walter F."/>
            <person name="Albersmeier A."/>
            <person name="Kalinowski J."/>
            <person name="Ruckert C."/>
        </authorList>
    </citation>
    <scope>NUCLEOTIDE SEQUENCE</scope>
    <source>
        <strain evidence="2">JCM 4790</strain>
    </source>
</reference>
<feature type="region of interest" description="Disordered" evidence="1">
    <location>
        <begin position="51"/>
        <end position="70"/>
    </location>
</feature>
<sequence>MPFALGRGPFALGSGDTLITSARLRMTAAAAGKGTVRDAARAGCGFDLHLPWSAADANRPPGRRPTPNRP</sequence>
<dbReference type="AlphaFoldDB" id="A0A918U804"/>
<evidence type="ECO:0000313" key="2">
    <source>
        <dbReference type="EMBL" id="GGY07133.1"/>
    </source>
</evidence>
<dbReference type="Proteomes" id="UP000619244">
    <property type="component" value="Unassembled WGS sequence"/>
</dbReference>
<accession>A0A918U804</accession>
<reference evidence="2" key="2">
    <citation type="submission" date="2020-09" db="EMBL/GenBank/DDBJ databases">
        <authorList>
            <person name="Sun Q."/>
            <person name="Ohkuma M."/>
        </authorList>
    </citation>
    <scope>NUCLEOTIDE SEQUENCE</scope>
    <source>
        <strain evidence="2">JCM 4790</strain>
    </source>
</reference>
<evidence type="ECO:0000256" key="1">
    <source>
        <dbReference type="SAM" id="MobiDB-lite"/>
    </source>
</evidence>
<keyword evidence="3" id="KW-1185">Reference proteome</keyword>
<protein>
    <submittedName>
        <fullName evidence="2">Uncharacterized protein</fullName>
    </submittedName>
</protein>
<evidence type="ECO:0000313" key="3">
    <source>
        <dbReference type="Proteomes" id="UP000619244"/>
    </source>
</evidence>
<dbReference type="EMBL" id="BMVU01000061">
    <property type="protein sequence ID" value="GGY07133.1"/>
    <property type="molecule type" value="Genomic_DNA"/>
</dbReference>
<organism evidence="2 3">
    <name type="scientific">Streptomyces minutiscleroticus</name>
    <dbReference type="NCBI Taxonomy" id="68238"/>
    <lineage>
        <taxon>Bacteria</taxon>
        <taxon>Bacillati</taxon>
        <taxon>Actinomycetota</taxon>
        <taxon>Actinomycetes</taxon>
        <taxon>Kitasatosporales</taxon>
        <taxon>Streptomycetaceae</taxon>
        <taxon>Streptomyces</taxon>
    </lineage>
</organism>
<gene>
    <name evidence="2" type="ORF">GCM10010358_70400</name>
</gene>
<proteinExistence type="predicted"/>
<name>A0A918U804_9ACTN</name>